<reference evidence="1 2" key="1">
    <citation type="journal article" date="2017" name="Curr. Biol.">
        <title>Genome architecture and evolution of a unichromosomal asexual nematode.</title>
        <authorList>
            <person name="Fradin H."/>
            <person name="Zegar C."/>
            <person name="Gutwein M."/>
            <person name="Lucas J."/>
            <person name="Kovtun M."/>
            <person name="Corcoran D."/>
            <person name="Baugh L.R."/>
            <person name="Kiontke K."/>
            <person name="Gunsalus K."/>
            <person name="Fitch D.H."/>
            <person name="Piano F."/>
        </authorList>
    </citation>
    <scope>NUCLEOTIDE SEQUENCE [LARGE SCALE GENOMIC DNA]</scope>
    <source>
        <strain evidence="1">PF1309</strain>
    </source>
</reference>
<name>A0A2A2K9I7_9BILA</name>
<keyword evidence="2" id="KW-1185">Reference proteome</keyword>
<dbReference type="SUPFAM" id="SSF52540">
    <property type="entry name" value="P-loop containing nucleoside triphosphate hydrolases"/>
    <property type="match status" value="1"/>
</dbReference>
<dbReference type="Proteomes" id="UP000218231">
    <property type="component" value="Unassembled WGS sequence"/>
</dbReference>
<protein>
    <recommendedName>
        <fullName evidence="3">IRG-type G domain-containing protein</fullName>
    </recommendedName>
</protein>
<dbReference type="PANTHER" id="PTHR32341:SF10">
    <property type="entry name" value="INTERFERON-INDUCIBLE GTPASE 5"/>
    <property type="match status" value="1"/>
</dbReference>
<dbReference type="PANTHER" id="PTHR32341">
    <property type="entry name" value="INTERFERON-INDUCIBLE GTPASE"/>
    <property type="match status" value="1"/>
</dbReference>
<dbReference type="InterPro" id="IPR027417">
    <property type="entry name" value="P-loop_NTPase"/>
</dbReference>
<proteinExistence type="predicted"/>
<organism evidence="1 2">
    <name type="scientific">Diploscapter pachys</name>
    <dbReference type="NCBI Taxonomy" id="2018661"/>
    <lineage>
        <taxon>Eukaryota</taxon>
        <taxon>Metazoa</taxon>
        <taxon>Ecdysozoa</taxon>
        <taxon>Nematoda</taxon>
        <taxon>Chromadorea</taxon>
        <taxon>Rhabditida</taxon>
        <taxon>Rhabditina</taxon>
        <taxon>Rhabditomorpha</taxon>
        <taxon>Rhabditoidea</taxon>
        <taxon>Rhabditidae</taxon>
        <taxon>Diploscapter</taxon>
    </lineage>
</organism>
<sequence length="191" mass="21943">MDNSFTKSTPAPLMHILQQATEELAETDYTKIRRLKKDNFIHSLLKEIKDKYPGSDEEKLRAEARDKFGIDSVRNYNFAITGESGVGKSTLINAICGYGVKDPRAAEMIKEENEDKEEEELIELTKLTIRNNICKELKEVGIKNPKVFLIEARSLRKATILSQFEELKFEELDLLKYVTELASAHNNKKKY</sequence>
<evidence type="ECO:0000313" key="1">
    <source>
        <dbReference type="EMBL" id="PAV70597.1"/>
    </source>
</evidence>
<dbReference type="EMBL" id="LIAE01009236">
    <property type="protein sequence ID" value="PAV70597.1"/>
    <property type="molecule type" value="Genomic_DNA"/>
</dbReference>
<evidence type="ECO:0000313" key="2">
    <source>
        <dbReference type="Proteomes" id="UP000218231"/>
    </source>
</evidence>
<evidence type="ECO:0008006" key="3">
    <source>
        <dbReference type="Google" id="ProtNLM"/>
    </source>
</evidence>
<accession>A0A2A2K9I7</accession>
<dbReference type="InterPro" id="IPR051515">
    <property type="entry name" value="IRG"/>
</dbReference>
<dbReference type="Gene3D" id="3.40.50.300">
    <property type="entry name" value="P-loop containing nucleotide triphosphate hydrolases"/>
    <property type="match status" value="1"/>
</dbReference>
<dbReference type="OrthoDB" id="422720at2759"/>
<gene>
    <name evidence="1" type="ORF">WR25_02020</name>
</gene>
<comment type="caution">
    <text evidence="1">The sequence shown here is derived from an EMBL/GenBank/DDBJ whole genome shotgun (WGS) entry which is preliminary data.</text>
</comment>
<dbReference type="AlphaFoldDB" id="A0A2A2K9I7"/>